<keyword evidence="1" id="KW-0472">Membrane</keyword>
<dbReference type="AlphaFoldDB" id="A0A4R1GJR7"/>
<feature type="transmembrane region" description="Helical" evidence="1">
    <location>
        <begin position="323"/>
        <end position="344"/>
    </location>
</feature>
<feature type="transmembrane region" description="Helical" evidence="1">
    <location>
        <begin position="111"/>
        <end position="137"/>
    </location>
</feature>
<gene>
    <name evidence="3" type="ORF">CLV83_2307</name>
</gene>
<keyword evidence="1" id="KW-1133">Transmembrane helix</keyword>
<dbReference type="RefSeq" id="WP_132292060.1">
    <property type="nucleotide sequence ID" value="NZ_SMFU01000008.1"/>
</dbReference>
<accession>A0A4R1GJR7</accession>
<dbReference type="InterPro" id="IPR002823">
    <property type="entry name" value="DUF112_TM"/>
</dbReference>
<protein>
    <submittedName>
        <fullName evidence="3">Putative tricarboxylic transport membrane protein</fullName>
    </submittedName>
</protein>
<feature type="transmembrane region" description="Helical" evidence="1">
    <location>
        <begin position="47"/>
        <end position="71"/>
    </location>
</feature>
<proteinExistence type="predicted"/>
<evidence type="ECO:0000313" key="3">
    <source>
        <dbReference type="EMBL" id="TCK07440.1"/>
    </source>
</evidence>
<feature type="transmembrane region" description="Helical" evidence="1">
    <location>
        <begin position="260"/>
        <end position="283"/>
    </location>
</feature>
<dbReference type="Proteomes" id="UP000294546">
    <property type="component" value="Unassembled WGS sequence"/>
</dbReference>
<keyword evidence="1" id="KW-0812">Transmembrane</keyword>
<feature type="transmembrane region" description="Helical" evidence="1">
    <location>
        <begin position="149"/>
        <end position="165"/>
    </location>
</feature>
<dbReference type="OrthoDB" id="9781349at2"/>
<dbReference type="PANTHER" id="PTHR35342:SF5">
    <property type="entry name" value="TRICARBOXYLIC TRANSPORT PROTEIN"/>
    <property type="match status" value="1"/>
</dbReference>
<evidence type="ECO:0000259" key="2">
    <source>
        <dbReference type="Pfam" id="PF01970"/>
    </source>
</evidence>
<comment type="caution">
    <text evidence="3">The sequence shown here is derived from an EMBL/GenBank/DDBJ whole genome shotgun (WGS) entry which is preliminary data.</text>
</comment>
<dbReference type="Pfam" id="PF01970">
    <property type="entry name" value="TctA"/>
    <property type="match status" value="1"/>
</dbReference>
<feature type="transmembrane region" description="Helical" evidence="1">
    <location>
        <begin position="356"/>
        <end position="380"/>
    </location>
</feature>
<sequence length="511" mass="53415">METISFLLQGFAVALTPEHLMFAALGAMLGTLIGALPGLGPANGVAILIPLAFSLGLSPAASLIMLTSVYAGAMYGGRISSILLNIPGDEPAMMTCLDGYPMAMKGKAAEALAVSAIASFIGSLLATVGLIILAPILARFALHFGPAEYFALFALAFATLGGITGKNPVKTIVAAALGLMIATVGVDISTGNQRYTYNILELYEGIDFIIAIVGLFAVSELLFFIEKHVGEGLTAAKLNKLNLKMKDIVEILPTSLRGSVLGFISGVLPGAGASLGSFISYTLEKRMVGSKGNFGEGDPRGVAAPEAGNNAAANGALVPMLTLGVPGSGTTAVLLAMLISLNIQPGPMLFTQNAELVWGVIAALLVGNLMLLLLNIPMIGVFVKLLSIPPKYLMPVVTLVAAVGIYSISNSALDLYFMVGFGLMGYLLRKLDVPLVPVILGMLLGPEMELNLRHALTISDGDWTALFSSGLSIGIWIVALAGLLLPYVFGPILRRRMERARDRLEVPEEGD</sequence>
<feature type="transmembrane region" description="Helical" evidence="1">
    <location>
        <begin position="392"/>
        <end position="415"/>
    </location>
</feature>
<dbReference type="EMBL" id="SMFU01000008">
    <property type="protein sequence ID" value="TCK07440.1"/>
    <property type="molecule type" value="Genomic_DNA"/>
</dbReference>
<dbReference type="PANTHER" id="PTHR35342">
    <property type="entry name" value="TRICARBOXYLIC TRANSPORT PROTEIN"/>
    <property type="match status" value="1"/>
</dbReference>
<feature type="transmembrane region" description="Helical" evidence="1">
    <location>
        <begin position="465"/>
        <end position="489"/>
    </location>
</feature>
<organism evidence="3 4">
    <name type="scientific">Marinobacterium mangrovicola</name>
    <dbReference type="NCBI Taxonomy" id="1476959"/>
    <lineage>
        <taxon>Bacteria</taxon>
        <taxon>Pseudomonadati</taxon>
        <taxon>Pseudomonadota</taxon>
        <taxon>Gammaproteobacteria</taxon>
        <taxon>Oceanospirillales</taxon>
        <taxon>Oceanospirillaceae</taxon>
        <taxon>Marinobacterium</taxon>
    </lineage>
</organism>
<evidence type="ECO:0000313" key="4">
    <source>
        <dbReference type="Proteomes" id="UP000294546"/>
    </source>
</evidence>
<keyword evidence="4" id="KW-1185">Reference proteome</keyword>
<name>A0A4R1GJR7_9GAMM</name>
<feature type="domain" description="DUF112" evidence="2">
    <location>
        <begin position="20"/>
        <end position="440"/>
    </location>
</feature>
<feature type="transmembrane region" description="Helical" evidence="1">
    <location>
        <begin position="172"/>
        <end position="188"/>
    </location>
</feature>
<feature type="transmembrane region" description="Helical" evidence="1">
    <location>
        <begin position="208"/>
        <end position="225"/>
    </location>
</feature>
<evidence type="ECO:0000256" key="1">
    <source>
        <dbReference type="SAM" id="Phobius"/>
    </source>
</evidence>
<reference evidence="3 4" key="1">
    <citation type="submission" date="2019-03" db="EMBL/GenBank/DDBJ databases">
        <title>Genomic Encyclopedia of Archaeal and Bacterial Type Strains, Phase II (KMG-II): from individual species to whole genera.</title>
        <authorList>
            <person name="Goeker M."/>
        </authorList>
    </citation>
    <scope>NUCLEOTIDE SEQUENCE [LARGE SCALE GENOMIC DNA]</scope>
    <source>
        <strain evidence="3 4">DSM 27697</strain>
    </source>
</reference>